<comment type="caution">
    <text evidence="1">The sequence shown here is derived from an EMBL/GenBank/DDBJ whole genome shotgun (WGS) entry which is preliminary data.</text>
</comment>
<accession>A0AAE1R0T1</accession>
<dbReference type="GO" id="GO:0034976">
    <property type="term" value="P:response to endoplasmic reticulum stress"/>
    <property type="evidence" value="ECO:0007669"/>
    <property type="project" value="InterPro"/>
</dbReference>
<dbReference type="AlphaFoldDB" id="A0AAE1R0T1"/>
<sequence>MMLESSNTVRTCADEIMIDPTDDAHLKHELIFLTGGYDGVSWLSALDSYLPSFDVLKSLKPMNSVREYASVAKPSGEFYVFGGGTGSLWYDTVESHNPADDEWTVCPCLKEKKGSLDGTTLKDKIFAIGGGNGIECFSEVEMYDPQVGRWINAQSMLQKVNSSDPVRFALAAAELNGALYTVERRVAGTSKRSNSSHNGRQYKSIIYAFGGYDGSTMVPSIEIYGPRIGTWMIGEPMNHSRGIFSCCCSKGIYLCHWRSSIR</sequence>
<evidence type="ECO:0000313" key="1">
    <source>
        <dbReference type="EMBL" id="KAK4342679.1"/>
    </source>
</evidence>
<gene>
    <name evidence="1" type="ORF">RND71_038495</name>
</gene>
<dbReference type="PANTHER" id="PTHR46034">
    <property type="match status" value="1"/>
</dbReference>
<dbReference type="EMBL" id="JAVYJV010000021">
    <property type="protein sequence ID" value="KAK4342679.1"/>
    <property type="molecule type" value="Genomic_DNA"/>
</dbReference>
<reference evidence="1" key="1">
    <citation type="submission" date="2023-12" db="EMBL/GenBank/DDBJ databases">
        <title>Genome assembly of Anisodus tanguticus.</title>
        <authorList>
            <person name="Wang Y.-J."/>
        </authorList>
    </citation>
    <scope>NUCLEOTIDE SEQUENCE</scope>
    <source>
        <strain evidence="1">KB-2021</strain>
        <tissue evidence="1">Leaf</tissue>
    </source>
</reference>
<keyword evidence="2" id="KW-1185">Reference proteome</keyword>
<dbReference type="Pfam" id="PF01344">
    <property type="entry name" value="Kelch_1"/>
    <property type="match status" value="2"/>
</dbReference>
<dbReference type="InterPro" id="IPR006652">
    <property type="entry name" value="Kelch_1"/>
</dbReference>
<dbReference type="SMART" id="SM00612">
    <property type="entry name" value="Kelch"/>
    <property type="match status" value="4"/>
</dbReference>
<dbReference type="Proteomes" id="UP001291623">
    <property type="component" value="Unassembled WGS sequence"/>
</dbReference>
<name>A0AAE1R0T1_9SOLA</name>
<dbReference type="PANTHER" id="PTHR46034:SF39">
    <property type="entry name" value="KELCH-LIKE PROTEIN 3 ISOFORM X1"/>
    <property type="match status" value="1"/>
</dbReference>
<dbReference type="InterPro" id="IPR015915">
    <property type="entry name" value="Kelch-typ_b-propeller"/>
</dbReference>
<dbReference type="SUPFAM" id="SSF117281">
    <property type="entry name" value="Kelch motif"/>
    <property type="match status" value="2"/>
</dbReference>
<dbReference type="Gene3D" id="2.120.10.80">
    <property type="entry name" value="Kelch-type beta propeller"/>
    <property type="match status" value="2"/>
</dbReference>
<evidence type="ECO:0000313" key="2">
    <source>
        <dbReference type="Proteomes" id="UP001291623"/>
    </source>
</evidence>
<protein>
    <submittedName>
        <fullName evidence="1">Uncharacterized protein</fullName>
    </submittedName>
</protein>
<proteinExistence type="predicted"/>
<dbReference type="InterPro" id="IPR044832">
    <property type="entry name" value="NRP-like"/>
</dbReference>
<organism evidence="1 2">
    <name type="scientific">Anisodus tanguticus</name>
    <dbReference type="NCBI Taxonomy" id="243964"/>
    <lineage>
        <taxon>Eukaryota</taxon>
        <taxon>Viridiplantae</taxon>
        <taxon>Streptophyta</taxon>
        <taxon>Embryophyta</taxon>
        <taxon>Tracheophyta</taxon>
        <taxon>Spermatophyta</taxon>
        <taxon>Magnoliopsida</taxon>
        <taxon>eudicotyledons</taxon>
        <taxon>Gunneridae</taxon>
        <taxon>Pentapetalae</taxon>
        <taxon>asterids</taxon>
        <taxon>lamiids</taxon>
        <taxon>Solanales</taxon>
        <taxon>Solanaceae</taxon>
        <taxon>Solanoideae</taxon>
        <taxon>Hyoscyameae</taxon>
        <taxon>Anisodus</taxon>
    </lineage>
</organism>